<evidence type="ECO:0008006" key="3">
    <source>
        <dbReference type="Google" id="ProtNLM"/>
    </source>
</evidence>
<organism evidence="1 2">
    <name type="scientific">Psilocybe cf. subviscida</name>
    <dbReference type="NCBI Taxonomy" id="2480587"/>
    <lineage>
        <taxon>Eukaryota</taxon>
        <taxon>Fungi</taxon>
        <taxon>Dikarya</taxon>
        <taxon>Basidiomycota</taxon>
        <taxon>Agaricomycotina</taxon>
        <taxon>Agaricomycetes</taxon>
        <taxon>Agaricomycetidae</taxon>
        <taxon>Agaricales</taxon>
        <taxon>Agaricineae</taxon>
        <taxon>Strophariaceae</taxon>
        <taxon>Psilocybe</taxon>
    </lineage>
</organism>
<name>A0A8H5AWN1_9AGAR</name>
<evidence type="ECO:0000313" key="1">
    <source>
        <dbReference type="EMBL" id="KAF5312076.1"/>
    </source>
</evidence>
<reference evidence="1 2" key="1">
    <citation type="journal article" date="2020" name="ISME J.">
        <title>Uncovering the hidden diversity of litter-decomposition mechanisms in mushroom-forming fungi.</title>
        <authorList>
            <person name="Floudas D."/>
            <person name="Bentzer J."/>
            <person name="Ahren D."/>
            <person name="Johansson T."/>
            <person name="Persson P."/>
            <person name="Tunlid A."/>
        </authorList>
    </citation>
    <scope>NUCLEOTIDE SEQUENCE [LARGE SCALE GENOMIC DNA]</scope>
    <source>
        <strain evidence="1 2">CBS 101986</strain>
    </source>
</reference>
<dbReference type="Gene3D" id="1.20.1280.50">
    <property type="match status" value="1"/>
</dbReference>
<gene>
    <name evidence="1" type="ORF">D9619_002700</name>
</gene>
<accession>A0A8H5AWN1</accession>
<protein>
    <recommendedName>
        <fullName evidence="3">F-box domain-containing protein</fullName>
    </recommendedName>
</protein>
<proteinExistence type="predicted"/>
<dbReference type="InterPro" id="IPR036047">
    <property type="entry name" value="F-box-like_dom_sf"/>
</dbReference>
<evidence type="ECO:0000313" key="2">
    <source>
        <dbReference type="Proteomes" id="UP000567179"/>
    </source>
</evidence>
<sequence>MGSDTFRKVLVKRKEAARHRRHLHTLVQEAKQKEKARALLQIYSQNKLFRGLAIGLSDRNKLNLVTTDVPMDMRLHAQQKSLEPVAPWLLPLPTWVKGLYRYMEGINARAYIKILPYDVIIDNIVPYLTVEDIINLRTVDKQFYILLHSITIWRRIFQNMQGIRLPILRPTFNPLKPEQAYEIEQLIRRSIRLEREWRLGVSRVRHVNEYHGIHNIIDIYIVPGGKFLVASAGDKEGLRYCVMLFALDIVGGLRLLARVPTHSAPIQLRALYGVHQGVQGLYISWTIRLPLGKYSVQERIELANSMPGCHMEHLTAIYDIYNAHFDLETAEEVMHPSHDPKQVPYENSKFLYKGPFLPVHSYRNYFEVRHPSLFTWKQQVYLGYSTFVEGSTALVFFNVREGPRSAVTFKLADSPSFTHTPHRIRTWTFCRWTSQLFVVRSVSTQPGINDQVIFEFYDVGNLEGSGPHTLICNEPWTCPDTYQADKFTISDIERVNNQLPYAHAPRRFQETSPPPLYVFASINSQKQRGQYPLHQKKGSVYWIFHPEMAEIPGQVSQFTYRNATLPGDTLETYTHLNQNHEERVLPGVHRTIVVEVDEGIKEAVPVASIKRFEFPDRQRSQLLSESAEEATQAQTVADPFPFECIKAERSLCDEKTLAMLTERGGVKCIQWDEGSGKIAVTHPNSPILTVMDLGDSCEPLERLAYVWLVDIHSPDRENAMSVAGLVECTSSRRESWTDITAPVRINVPDALDVDLSFD</sequence>
<keyword evidence="2" id="KW-1185">Reference proteome</keyword>
<comment type="caution">
    <text evidence="1">The sequence shown here is derived from an EMBL/GenBank/DDBJ whole genome shotgun (WGS) entry which is preliminary data.</text>
</comment>
<dbReference type="EMBL" id="JAACJJ010000056">
    <property type="protein sequence ID" value="KAF5312076.1"/>
    <property type="molecule type" value="Genomic_DNA"/>
</dbReference>
<dbReference type="OrthoDB" id="3219396at2759"/>
<dbReference type="AlphaFoldDB" id="A0A8H5AWN1"/>
<dbReference type="SUPFAM" id="SSF81383">
    <property type="entry name" value="F-box domain"/>
    <property type="match status" value="1"/>
</dbReference>
<dbReference type="Proteomes" id="UP000567179">
    <property type="component" value="Unassembled WGS sequence"/>
</dbReference>